<sequence length="100" mass="11653">MERREYMKRIMFSSNNVLGSSGTSFMYGELTQIVAVFKARINKPRAMQDSKLDPVAKQASYMNNKRQEKQSKETINTVYDKVETMNVQSLVLNMLMQFEE</sequence>
<gene>
    <name evidence="1" type="ORF">CHS0354_030855</name>
</gene>
<keyword evidence="2" id="KW-1185">Reference proteome</keyword>
<name>A0AAE0VZ96_9BIVA</name>
<accession>A0AAE0VZ96</accession>
<dbReference type="AlphaFoldDB" id="A0AAE0VZ96"/>
<protein>
    <submittedName>
        <fullName evidence="1">Uncharacterized protein</fullName>
    </submittedName>
</protein>
<reference evidence="1" key="3">
    <citation type="submission" date="2023-05" db="EMBL/GenBank/DDBJ databases">
        <authorList>
            <person name="Smith C.H."/>
        </authorList>
    </citation>
    <scope>NUCLEOTIDE SEQUENCE</scope>
    <source>
        <strain evidence="1">CHS0354</strain>
        <tissue evidence="1">Mantle</tissue>
    </source>
</reference>
<evidence type="ECO:0000313" key="2">
    <source>
        <dbReference type="Proteomes" id="UP001195483"/>
    </source>
</evidence>
<dbReference type="Proteomes" id="UP001195483">
    <property type="component" value="Unassembled WGS sequence"/>
</dbReference>
<comment type="caution">
    <text evidence="1">The sequence shown here is derived from an EMBL/GenBank/DDBJ whole genome shotgun (WGS) entry which is preliminary data.</text>
</comment>
<dbReference type="EMBL" id="JAEAOA010001835">
    <property type="protein sequence ID" value="KAK3594510.1"/>
    <property type="molecule type" value="Genomic_DNA"/>
</dbReference>
<proteinExistence type="predicted"/>
<evidence type="ECO:0000313" key="1">
    <source>
        <dbReference type="EMBL" id="KAK3594510.1"/>
    </source>
</evidence>
<reference evidence="1" key="2">
    <citation type="journal article" date="2021" name="Genome Biol. Evol.">
        <title>Developing a high-quality reference genome for a parasitic bivalve with doubly uniparental inheritance (Bivalvia: Unionida).</title>
        <authorList>
            <person name="Smith C.H."/>
        </authorList>
    </citation>
    <scope>NUCLEOTIDE SEQUENCE</scope>
    <source>
        <strain evidence="1">CHS0354</strain>
        <tissue evidence="1">Mantle</tissue>
    </source>
</reference>
<organism evidence="1 2">
    <name type="scientific">Potamilus streckersoni</name>
    <dbReference type="NCBI Taxonomy" id="2493646"/>
    <lineage>
        <taxon>Eukaryota</taxon>
        <taxon>Metazoa</taxon>
        <taxon>Spiralia</taxon>
        <taxon>Lophotrochozoa</taxon>
        <taxon>Mollusca</taxon>
        <taxon>Bivalvia</taxon>
        <taxon>Autobranchia</taxon>
        <taxon>Heteroconchia</taxon>
        <taxon>Palaeoheterodonta</taxon>
        <taxon>Unionida</taxon>
        <taxon>Unionoidea</taxon>
        <taxon>Unionidae</taxon>
        <taxon>Ambleminae</taxon>
        <taxon>Lampsilini</taxon>
        <taxon>Potamilus</taxon>
    </lineage>
</organism>
<reference evidence="1" key="1">
    <citation type="journal article" date="2021" name="Genome Biol. Evol.">
        <title>A High-Quality Reference Genome for a Parasitic Bivalve with Doubly Uniparental Inheritance (Bivalvia: Unionida).</title>
        <authorList>
            <person name="Smith C.H."/>
        </authorList>
    </citation>
    <scope>NUCLEOTIDE SEQUENCE</scope>
    <source>
        <strain evidence="1">CHS0354</strain>
    </source>
</reference>